<dbReference type="EC" id="1.2.99.2" evidence="8"/>
<evidence type="ECO:0000256" key="2">
    <source>
        <dbReference type="ARBA" id="ARBA00022723"/>
    </source>
</evidence>
<dbReference type="InterPro" id="IPR051452">
    <property type="entry name" value="Diverse_Oxidoreductases"/>
</dbReference>
<dbReference type="GO" id="GO:0051537">
    <property type="term" value="F:2 iron, 2 sulfur cluster binding"/>
    <property type="evidence" value="ECO:0007669"/>
    <property type="project" value="UniProtKB-KW"/>
</dbReference>
<keyword evidence="1" id="KW-0001">2Fe-2S</keyword>
<dbReference type="Gene3D" id="3.10.20.30">
    <property type="match status" value="1"/>
</dbReference>
<evidence type="ECO:0000256" key="4">
    <source>
        <dbReference type="ARBA" id="ARBA00023004"/>
    </source>
</evidence>
<dbReference type="Pfam" id="PF01799">
    <property type="entry name" value="Fer2_2"/>
    <property type="match status" value="1"/>
</dbReference>
<dbReference type="InterPro" id="IPR036884">
    <property type="entry name" value="2Fe-2S-bd_dom_sf"/>
</dbReference>
<evidence type="ECO:0000313" key="8">
    <source>
        <dbReference type="EMBL" id="VDM86990.1"/>
    </source>
</evidence>
<dbReference type="OrthoDB" id="159930at2"/>
<dbReference type="FunFam" id="3.10.20.30:FF:000020">
    <property type="entry name" value="Xanthine dehydrogenase iron-sulfur subunit"/>
    <property type="match status" value="1"/>
</dbReference>
<protein>
    <submittedName>
        <fullName evidence="8">Carbon monoxide dehydrogenase small chain</fullName>
        <ecNumber evidence="8">1.2.99.2</ecNumber>
    </submittedName>
</protein>
<dbReference type="GO" id="GO:0046872">
    <property type="term" value="F:metal ion binding"/>
    <property type="evidence" value="ECO:0007669"/>
    <property type="project" value="UniProtKB-KW"/>
</dbReference>
<keyword evidence="2" id="KW-0479">Metal-binding</keyword>
<dbReference type="SUPFAM" id="SSF47741">
    <property type="entry name" value="CO dehydrogenase ISP C-domain like"/>
    <property type="match status" value="1"/>
</dbReference>
<name>A0A3S5CZH5_9MYCO</name>
<sequence>MPERPIRLSVNGSDVCASAEPRMTLADFLRERCRLTGTHLGCEHGACGACTILVDGDAVRSCLLFAVQADGMEVTTVEGIASPDGELSPVQSALRDCHGLQCGFCTPGFVVSLTAFLRDNPSPTDNQIREGLSGNFCRCTGYQGIVAAARRAAGHDGALTAR</sequence>
<dbReference type="Gene3D" id="1.10.150.120">
    <property type="entry name" value="[2Fe-2S]-binding domain"/>
    <property type="match status" value="1"/>
</dbReference>
<keyword evidence="3 8" id="KW-0560">Oxidoreductase</keyword>
<evidence type="ECO:0000256" key="6">
    <source>
        <dbReference type="ARBA" id="ARBA00060707"/>
    </source>
</evidence>
<keyword evidence="4" id="KW-0408">Iron</keyword>
<dbReference type="PANTHER" id="PTHR44379:SF5">
    <property type="entry name" value="OXIDOREDUCTASE WITH IRON-SULFUR SUBUNIT"/>
    <property type="match status" value="1"/>
</dbReference>
<evidence type="ECO:0000256" key="3">
    <source>
        <dbReference type="ARBA" id="ARBA00023002"/>
    </source>
</evidence>
<comment type="pathway">
    <text evidence="6">Alkaloid degradation; nicotine degradation.</text>
</comment>
<dbReference type="GO" id="GO:0016491">
    <property type="term" value="F:oxidoreductase activity"/>
    <property type="evidence" value="ECO:0007669"/>
    <property type="project" value="UniProtKB-KW"/>
</dbReference>
<dbReference type="InterPro" id="IPR006058">
    <property type="entry name" value="2Fe2S_fd_BS"/>
</dbReference>
<dbReference type="PROSITE" id="PS51085">
    <property type="entry name" value="2FE2S_FER_2"/>
    <property type="match status" value="1"/>
</dbReference>
<dbReference type="CDD" id="cd00207">
    <property type="entry name" value="fer2"/>
    <property type="match status" value="1"/>
</dbReference>
<dbReference type="InterPro" id="IPR001041">
    <property type="entry name" value="2Fe-2S_ferredoxin-type"/>
</dbReference>
<gene>
    <name evidence="8" type="primary">coxS_1</name>
    <name evidence="8" type="ORF">MB901379_00523</name>
</gene>
<dbReference type="RefSeq" id="WP_158015221.1">
    <property type="nucleotide sequence ID" value="NZ_CBCSKE010000058.1"/>
</dbReference>
<dbReference type="AlphaFoldDB" id="A0A3S5CZH5"/>
<dbReference type="InterPro" id="IPR002888">
    <property type="entry name" value="2Fe-2S-bd"/>
</dbReference>
<dbReference type="PROSITE" id="PS00197">
    <property type="entry name" value="2FE2S_FER_1"/>
    <property type="match status" value="1"/>
</dbReference>
<evidence type="ECO:0000256" key="5">
    <source>
        <dbReference type="ARBA" id="ARBA00023014"/>
    </source>
</evidence>
<evidence type="ECO:0000259" key="7">
    <source>
        <dbReference type="PROSITE" id="PS51085"/>
    </source>
</evidence>
<evidence type="ECO:0000256" key="1">
    <source>
        <dbReference type="ARBA" id="ARBA00022714"/>
    </source>
</evidence>
<dbReference type="Proteomes" id="UP000269998">
    <property type="component" value="Chromosome"/>
</dbReference>
<reference evidence="9" key="1">
    <citation type="submission" date="2018-02" db="EMBL/GenBank/DDBJ databases">
        <authorList>
            <person name="Seth-Smith MB H."/>
            <person name="Seth-Smith H."/>
        </authorList>
    </citation>
    <scope>NUCLEOTIDE SEQUENCE [LARGE SCALE GENOMIC DNA]</scope>
</reference>
<keyword evidence="5" id="KW-0411">Iron-sulfur</keyword>
<dbReference type="EMBL" id="LR130759">
    <property type="protein sequence ID" value="VDM86990.1"/>
    <property type="molecule type" value="Genomic_DNA"/>
</dbReference>
<proteinExistence type="predicted"/>
<organism evidence="8 9">
    <name type="scientific">Mycobacterium basiliense</name>
    <dbReference type="NCBI Taxonomy" id="2094119"/>
    <lineage>
        <taxon>Bacteria</taxon>
        <taxon>Bacillati</taxon>
        <taxon>Actinomycetota</taxon>
        <taxon>Actinomycetes</taxon>
        <taxon>Mycobacteriales</taxon>
        <taxon>Mycobacteriaceae</taxon>
        <taxon>Mycobacterium</taxon>
    </lineage>
</organism>
<keyword evidence="9" id="KW-1185">Reference proteome</keyword>
<evidence type="ECO:0000313" key="9">
    <source>
        <dbReference type="Proteomes" id="UP000269998"/>
    </source>
</evidence>
<feature type="domain" description="2Fe-2S ferredoxin-type" evidence="7">
    <location>
        <begin position="4"/>
        <end position="80"/>
    </location>
</feature>
<dbReference type="SUPFAM" id="SSF54292">
    <property type="entry name" value="2Fe-2S ferredoxin-like"/>
    <property type="match status" value="1"/>
</dbReference>
<accession>A0A3S5CZH5</accession>
<dbReference type="Pfam" id="PF00111">
    <property type="entry name" value="Fer2"/>
    <property type="match status" value="1"/>
</dbReference>
<dbReference type="InterPro" id="IPR012675">
    <property type="entry name" value="Beta-grasp_dom_sf"/>
</dbReference>
<dbReference type="KEGG" id="mbai:MB901379_00523"/>
<dbReference type="PANTHER" id="PTHR44379">
    <property type="entry name" value="OXIDOREDUCTASE WITH IRON-SULFUR SUBUNIT"/>
    <property type="match status" value="1"/>
</dbReference>
<dbReference type="InterPro" id="IPR036010">
    <property type="entry name" value="2Fe-2S_ferredoxin-like_sf"/>
</dbReference>